<reference evidence="10" key="1">
    <citation type="submission" date="2021-08" db="EMBL/GenBank/DDBJ databases">
        <authorList>
            <person name="Papudeshi B."/>
            <person name="Bashey-Visser F."/>
        </authorList>
    </citation>
    <scope>NUCLEOTIDE SEQUENCE</scope>
    <source>
        <strain evidence="10">MC_266_E_2016</strain>
    </source>
</reference>
<evidence type="ECO:0000256" key="6">
    <source>
        <dbReference type="ARBA" id="ARBA00023141"/>
    </source>
</evidence>
<dbReference type="Proteomes" id="UP001222434">
    <property type="component" value="Unassembled WGS sequence"/>
</dbReference>
<gene>
    <name evidence="10" type="ORF">KKJ01_06295</name>
</gene>
<dbReference type="PIRSF" id="PIRSF000505">
    <property type="entry name" value="EPSPS"/>
    <property type="match status" value="1"/>
</dbReference>
<dbReference type="PANTHER" id="PTHR21090">
    <property type="entry name" value="AROM/DEHYDROQUINATE SYNTHASE"/>
    <property type="match status" value="1"/>
</dbReference>
<reference evidence="10" key="2">
    <citation type="journal article" date="2022" name="J. Evol. Biol.">
        <title>Pre- and post-association barriers to host switching in sympatric mutualists.</title>
        <authorList>
            <person name="Dinges Z.M."/>
            <person name="Phillips R.K."/>
            <person name="Lively C.M."/>
            <person name="Bashey F."/>
        </authorList>
    </citation>
    <scope>NUCLEOTIDE SEQUENCE</scope>
    <source>
        <strain evidence="10">MC_266_E_2016</strain>
    </source>
</reference>
<keyword evidence="5" id="KW-0808">Transferase</keyword>
<dbReference type="EC" id="2.5.1.19" evidence="3"/>
<evidence type="ECO:0000256" key="1">
    <source>
        <dbReference type="ARBA" id="ARBA00004811"/>
    </source>
</evidence>
<evidence type="ECO:0000313" key="10">
    <source>
        <dbReference type="EMBL" id="MDE1477860.1"/>
    </source>
</evidence>
<dbReference type="InterPro" id="IPR001986">
    <property type="entry name" value="Enolpyruvate_Tfrase_dom"/>
</dbReference>
<dbReference type="InterPro" id="IPR036968">
    <property type="entry name" value="Enolpyruvate_Tfrase_sf"/>
</dbReference>
<evidence type="ECO:0000313" key="11">
    <source>
        <dbReference type="Proteomes" id="UP001222434"/>
    </source>
</evidence>
<evidence type="ECO:0000259" key="9">
    <source>
        <dbReference type="Pfam" id="PF00275"/>
    </source>
</evidence>
<evidence type="ECO:0000256" key="7">
    <source>
        <dbReference type="ARBA" id="ARBA00030046"/>
    </source>
</evidence>
<organism evidence="10 11">
    <name type="scientific">Xenorhabdus bovienii</name>
    <name type="common">Xenorhabdus nematophila subsp. bovienii</name>
    <dbReference type="NCBI Taxonomy" id="40576"/>
    <lineage>
        <taxon>Bacteria</taxon>
        <taxon>Pseudomonadati</taxon>
        <taxon>Pseudomonadota</taxon>
        <taxon>Gammaproteobacteria</taxon>
        <taxon>Enterobacterales</taxon>
        <taxon>Morganellaceae</taxon>
        <taxon>Xenorhabdus</taxon>
    </lineage>
</organism>
<name>A0AAJ1J610_XENBV</name>
<comment type="catalytic activity">
    <reaction evidence="8">
        <text>3-phosphoshikimate + phosphoenolpyruvate = 5-O-(1-carboxyvinyl)-3-phosphoshikimate + phosphate</text>
        <dbReference type="Rhea" id="RHEA:21256"/>
        <dbReference type="ChEBI" id="CHEBI:43474"/>
        <dbReference type="ChEBI" id="CHEBI:57701"/>
        <dbReference type="ChEBI" id="CHEBI:58702"/>
        <dbReference type="ChEBI" id="CHEBI:145989"/>
        <dbReference type="EC" id="2.5.1.19"/>
    </reaction>
    <physiologicalReaction direction="left-to-right" evidence="8">
        <dbReference type="Rhea" id="RHEA:21257"/>
    </physiologicalReaction>
</comment>
<evidence type="ECO:0000256" key="3">
    <source>
        <dbReference type="ARBA" id="ARBA00012450"/>
    </source>
</evidence>
<dbReference type="AlphaFoldDB" id="A0AAJ1J610"/>
<comment type="caution">
    <text evidence="10">The sequence shown here is derived from an EMBL/GenBank/DDBJ whole genome shotgun (WGS) entry which is preliminary data.</text>
</comment>
<dbReference type="GO" id="GO:0008652">
    <property type="term" value="P:amino acid biosynthetic process"/>
    <property type="evidence" value="ECO:0007669"/>
    <property type="project" value="UniProtKB-KW"/>
</dbReference>
<dbReference type="InterPro" id="IPR013792">
    <property type="entry name" value="RNA3'P_cycl/enolpyr_Trfase_a/b"/>
</dbReference>
<protein>
    <recommendedName>
        <fullName evidence="3">3-phosphoshikimate 1-carboxyvinyltransferase</fullName>
        <ecNumber evidence="3">2.5.1.19</ecNumber>
    </recommendedName>
    <alternativeName>
        <fullName evidence="7">5-enolpyruvylshikimate-3-phosphate synthase</fullName>
    </alternativeName>
</protein>
<dbReference type="GO" id="GO:0009423">
    <property type="term" value="P:chorismate biosynthetic process"/>
    <property type="evidence" value="ECO:0007669"/>
    <property type="project" value="TreeGrafter"/>
</dbReference>
<feature type="domain" description="Enolpyruvate transferase" evidence="9">
    <location>
        <begin position="12"/>
        <end position="425"/>
    </location>
</feature>
<dbReference type="Pfam" id="PF00275">
    <property type="entry name" value="EPSP_synthase"/>
    <property type="match status" value="1"/>
</dbReference>
<keyword evidence="4" id="KW-0028">Amino-acid biosynthesis</keyword>
<dbReference type="EMBL" id="JAILSO010000015">
    <property type="protein sequence ID" value="MDE1477860.1"/>
    <property type="molecule type" value="Genomic_DNA"/>
</dbReference>
<evidence type="ECO:0000256" key="4">
    <source>
        <dbReference type="ARBA" id="ARBA00022605"/>
    </source>
</evidence>
<keyword evidence="6" id="KW-0057">Aromatic amino acid biosynthesis</keyword>
<evidence type="ECO:0000256" key="5">
    <source>
        <dbReference type="ARBA" id="ARBA00022679"/>
    </source>
</evidence>
<dbReference type="PANTHER" id="PTHR21090:SF5">
    <property type="entry name" value="PENTAFUNCTIONAL AROM POLYPEPTIDE"/>
    <property type="match status" value="1"/>
</dbReference>
<dbReference type="RefSeq" id="WP_274712037.1">
    <property type="nucleotide sequence ID" value="NZ_JAILSL010000023.1"/>
</dbReference>
<dbReference type="SUPFAM" id="SSF55205">
    <property type="entry name" value="EPT/RTPC-like"/>
    <property type="match status" value="1"/>
</dbReference>
<proteinExistence type="inferred from homology"/>
<evidence type="ECO:0000256" key="8">
    <source>
        <dbReference type="ARBA" id="ARBA00044633"/>
    </source>
</evidence>
<sequence length="433" mass="48694">MSKVTVFPSFGLTGEVFIPSSKPHIQRALLLALLNENTTKIVNISWNVETENQINALKKFGLKILHKDGTTLLLRGVGRNLSYNGEIYAGGSGMLFRMCAALASLIDNEKIVIKCNESLFNRESVFDEDFCNYLDIHIERIENERIIITKSETNIKNPLTVLNSTQFITFALFVAPFSKQKIVPIVMDGSKMGYIDMTIKSMSLLGSIVTYEQKHFKVTKYIPKDIEIKIPSDFTSLSYIASSILSSKGASDVLIRNYYFNDTINERDLFKFYQSIGLIIKYDSNWNNLRIFRQSIRLWDGEFSLKELPSVAVNIIAASSNLKGKKVFSGVRGINNHKSQRAFIVNENIRTMGGNSVLIFDRVGMFESIYIEGKGPLNGGVELKSYGDHRICAANLIASLGAEKESIIYDIDKLNDGFPDYIDTLRNLGVHIK</sequence>
<dbReference type="GO" id="GO:0009073">
    <property type="term" value="P:aromatic amino acid family biosynthetic process"/>
    <property type="evidence" value="ECO:0007669"/>
    <property type="project" value="UniProtKB-KW"/>
</dbReference>
<accession>A0AAJ1J610</accession>
<dbReference type="Gene3D" id="3.65.10.10">
    <property type="entry name" value="Enolpyruvate transferase domain"/>
    <property type="match status" value="2"/>
</dbReference>
<dbReference type="InterPro" id="IPR006264">
    <property type="entry name" value="EPSP_synthase"/>
</dbReference>
<comment type="pathway">
    <text evidence="1">Metabolic intermediate biosynthesis; chorismate biosynthesis; chorismate from D-erythrose 4-phosphate and phosphoenolpyruvate: step 6/7.</text>
</comment>
<comment type="similarity">
    <text evidence="2">Belongs to the EPSP synthase family.</text>
</comment>
<evidence type="ECO:0000256" key="2">
    <source>
        <dbReference type="ARBA" id="ARBA00009948"/>
    </source>
</evidence>
<dbReference type="GO" id="GO:0003866">
    <property type="term" value="F:3-phosphoshikimate 1-carboxyvinyltransferase activity"/>
    <property type="evidence" value="ECO:0007669"/>
    <property type="project" value="UniProtKB-EC"/>
</dbReference>